<dbReference type="Proteomes" id="UP000011014">
    <property type="component" value="Unassembled WGS sequence"/>
</dbReference>
<feature type="coiled-coil region" evidence="1">
    <location>
        <begin position="129"/>
        <end position="156"/>
    </location>
</feature>
<dbReference type="EMBL" id="FN654341">
    <property type="protein sequence ID" value="CBY32263.1"/>
    <property type="molecule type" value="Genomic_DNA"/>
</dbReference>
<keyword evidence="1" id="KW-0175">Coiled coil</keyword>
<reference evidence="2" key="1">
    <citation type="journal article" date="2010" name="Science">
        <title>Plasticity of animal genome architecture unmasked by rapid evolution of a pelagic tunicate.</title>
        <authorList>
            <person name="Denoeud F."/>
            <person name="Henriet S."/>
            <person name="Mungpakdee S."/>
            <person name="Aury J.M."/>
            <person name="Da Silva C."/>
            <person name="Brinkmann H."/>
            <person name="Mikhaleva J."/>
            <person name="Olsen L.C."/>
            <person name="Jubin C."/>
            <person name="Canestro C."/>
            <person name="Bouquet J.M."/>
            <person name="Danks G."/>
            <person name="Poulain J."/>
            <person name="Campsteijn C."/>
            <person name="Adamski M."/>
            <person name="Cross I."/>
            <person name="Yadetie F."/>
            <person name="Muffato M."/>
            <person name="Louis A."/>
            <person name="Butcher S."/>
            <person name="Tsagkogeorga G."/>
            <person name="Konrad A."/>
            <person name="Singh S."/>
            <person name="Jensen M.F."/>
            <person name="Cong E.H."/>
            <person name="Eikeseth-Otteraa H."/>
            <person name="Noel B."/>
            <person name="Anthouard V."/>
            <person name="Porcel B.M."/>
            <person name="Kachouri-Lafond R."/>
            <person name="Nishino A."/>
            <person name="Ugolini M."/>
            <person name="Chourrout P."/>
            <person name="Nishida H."/>
            <person name="Aasland R."/>
            <person name="Huzurbazar S."/>
            <person name="Westhof E."/>
            <person name="Delsuc F."/>
            <person name="Lehrach H."/>
            <person name="Reinhardt R."/>
            <person name="Weissenbach J."/>
            <person name="Roy S.W."/>
            <person name="Artiguenave F."/>
            <person name="Postlethwait J.H."/>
            <person name="Manak J.R."/>
            <person name="Thompson E.M."/>
            <person name="Jaillon O."/>
            <person name="Du Pasquier L."/>
            <person name="Boudinot P."/>
            <person name="Liberles D.A."/>
            <person name="Volff J.N."/>
            <person name="Philippe H."/>
            <person name="Lenhard B."/>
            <person name="Roest Crollius H."/>
            <person name="Wincker P."/>
            <person name="Chourrout D."/>
        </authorList>
    </citation>
    <scope>NUCLEOTIDE SEQUENCE [LARGE SCALE GENOMIC DNA]</scope>
</reference>
<name>E4Y9M6_OIKDI</name>
<accession>E4Y9M6</accession>
<evidence type="ECO:0000256" key="1">
    <source>
        <dbReference type="SAM" id="Coils"/>
    </source>
</evidence>
<organism evidence="2">
    <name type="scientific">Oikopleura dioica</name>
    <name type="common">Tunicate</name>
    <dbReference type="NCBI Taxonomy" id="34765"/>
    <lineage>
        <taxon>Eukaryota</taxon>
        <taxon>Metazoa</taxon>
        <taxon>Chordata</taxon>
        <taxon>Tunicata</taxon>
        <taxon>Appendicularia</taxon>
        <taxon>Copelata</taxon>
        <taxon>Oikopleuridae</taxon>
        <taxon>Oikopleura</taxon>
    </lineage>
</organism>
<sequence length="156" mass="17936">NLYENITSFECFLAMSKKTGNYEKTCSASTSAGIPSPILDPLAEDLDYPDSEVAWRNARRIDNPYQGLFRQVPLESVGQDIVAEVMNGKMTEWDRKYQNRMIPLVPPHFSLFKIYSRTEDNTKKYSEQIIKEQAALNDLAEKAEQIRRAIQQQQQA</sequence>
<evidence type="ECO:0000313" key="2">
    <source>
        <dbReference type="EMBL" id="CBY32263.1"/>
    </source>
</evidence>
<dbReference type="AlphaFoldDB" id="E4Y9M6"/>
<gene>
    <name evidence="2" type="ORF">GSOID_T00030683001</name>
</gene>
<proteinExistence type="predicted"/>
<feature type="non-terminal residue" evidence="2">
    <location>
        <position position="1"/>
    </location>
</feature>
<protein>
    <submittedName>
        <fullName evidence="2">Uncharacterized protein</fullName>
    </submittedName>
</protein>